<dbReference type="EMBL" id="KN122333">
    <property type="protein sequence ID" value="KFO31006.1"/>
    <property type="molecule type" value="Genomic_DNA"/>
</dbReference>
<proteinExistence type="predicted"/>
<name>A0A091E792_FUKDA</name>
<sequence length="113" mass="12688">MPACVILTNQAPLLCMREPPSPADSPPEFMHSMKNPEITARDISPFLKITRAQEEPVNHPGRKVVEADLKGQLHLAHGVRENSSEFTFLHREEVQKGINEWSVFLVQSVLFGS</sequence>
<organism evidence="1 2">
    <name type="scientific">Fukomys damarensis</name>
    <name type="common">Damaraland mole rat</name>
    <name type="synonym">Cryptomys damarensis</name>
    <dbReference type="NCBI Taxonomy" id="885580"/>
    <lineage>
        <taxon>Eukaryota</taxon>
        <taxon>Metazoa</taxon>
        <taxon>Chordata</taxon>
        <taxon>Craniata</taxon>
        <taxon>Vertebrata</taxon>
        <taxon>Euteleostomi</taxon>
        <taxon>Mammalia</taxon>
        <taxon>Eutheria</taxon>
        <taxon>Euarchontoglires</taxon>
        <taxon>Glires</taxon>
        <taxon>Rodentia</taxon>
        <taxon>Hystricomorpha</taxon>
        <taxon>Bathyergidae</taxon>
        <taxon>Fukomys</taxon>
    </lineage>
</organism>
<dbReference type="Proteomes" id="UP000028990">
    <property type="component" value="Unassembled WGS sequence"/>
</dbReference>
<accession>A0A091E792</accession>
<evidence type="ECO:0000313" key="2">
    <source>
        <dbReference type="Proteomes" id="UP000028990"/>
    </source>
</evidence>
<protein>
    <submittedName>
        <fullName evidence="1">Uncharacterized protein</fullName>
    </submittedName>
</protein>
<gene>
    <name evidence="1" type="ORF">H920_07586</name>
</gene>
<evidence type="ECO:0000313" key="1">
    <source>
        <dbReference type="EMBL" id="KFO31006.1"/>
    </source>
</evidence>
<dbReference type="AlphaFoldDB" id="A0A091E792"/>
<reference evidence="1 2" key="1">
    <citation type="submission" date="2013-11" db="EMBL/GenBank/DDBJ databases">
        <title>The Damaraland mole rat (Fukomys damarensis) genome and evolution of African mole rats.</title>
        <authorList>
            <person name="Gladyshev V.N."/>
            <person name="Fang X."/>
        </authorList>
    </citation>
    <scope>NUCLEOTIDE SEQUENCE [LARGE SCALE GENOMIC DNA]</scope>
    <source>
        <tissue evidence="1">Liver</tissue>
    </source>
</reference>
<keyword evidence="2" id="KW-1185">Reference proteome</keyword>